<comment type="caution">
    <text evidence="1">The sequence shown here is derived from an EMBL/GenBank/DDBJ whole genome shotgun (WGS) entry which is preliminary data.</text>
</comment>
<dbReference type="AlphaFoldDB" id="A0A2I0HGB1"/>
<evidence type="ECO:0000313" key="1">
    <source>
        <dbReference type="EMBL" id="PKI26272.1"/>
    </source>
</evidence>
<protein>
    <submittedName>
        <fullName evidence="1">Uncharacterized protein</fullName>
    </submittedName>
</protein>
<sequence>MPVATLPGLLTRVSLLSCTAISPSHLARASSSLAGSTNRYELTFLHRKFIEPPRSCPLQPCQ</sequence>
<reference evidence="1 2" key="1">
    <citation type="submission" date="2017-11" db="EMBL/GenBank/DDBJ databases">
        <title>De-novo sequencing of pomegranate (Punica granatum L.) genome.</title>
        <authorList>
            <person name="Akparov Z."/>
            <person name="Amiraslanov A."/>
            <person name="Hajiyeva S."/>
            <person name="Abbasov M."/>
            <person name="Kaur K."/>
            <person name="Hamwieh A."/>
            <person name="Solovyev V."/>
            <person name="Salamov A."/>
            <person name="Braich B."/>
            <person name="Kosarev P."/>
            <person name="Mahmoud A."/>
            <person name="Hajiyev E."/>
            <person name="Babayeva S."/>
            <person name="Izzatullayeva V."/>
            <person name="Mammadov A."/>
            <person name="Mammadov A."/>
            <person name="Sharifova S."/>
            <person name="Ojaghi J."/>
            <person name="Eynullazada K."/>
            <person name="Bayramov B."/>
            <person name="Abdulazimova A."/>
            <person name="Shahmuradov I."/>
        </authorList>
    </citation>
    <scope>NUCLEOTIDE SEQUENCE [LARGE SCALE GENOMIC DNA]</scope>
    <source>
        <strain evidence="2">cv. AG2017</strain>
        <tissue evidence="1">Leaf</tissue>
    </source>
</reference>
<name>A0A2I0HGB1_PUNGR</name>
<feature type="non-terminal residue" evidence="1">
    <location>
        <position position="62"/>
    </location>
</feature>
<evidence type="ECO:0000313" key="2">
    <source>
        <dbReference type="Proteomes" id="UP000233551"/>
    </source>
</evidence>
<dbReference type="Proteomes" id="UP000233551">
    <property type="component" value="Unassembled WGS sequence"/>
</dbReference>
<keyword evidence="2" id="KW-1185">Reference proteome</keyword>
<proteinExistence type="predicted"/>
<accession>A0A2I0HGB1</accession>
<organism evidence="1 2">
    <name type="scientific">Punica granatum</name>
    <name type="common">Pomegranate</name>
    <dbReference type="NCBI Taxonomy" id="22663"/>
    <lineage>
        <taxon>Eukaryota</taxon>
        <taxon>Viridiplantae</taxon>
        <taxon>Streptophyta</taxon>
        <taxon>Embryophyta</taxon>
        <taxon>Tracheophyta</taxon>
        <taxon>Spermatophyta</taxon>
        <taxon>Magnoliopsida</taxon>
        <taxon>eudicotyledons</taxon>
        <taxon>Gunneridae</taxon>
        <taxon>Pentapetalae</taxon>
        <taxon>rosids</taxon>
        <taxon>malvids</taxon>
        <taxon>Myrtales</taxon>
        <taxon>Lythraceae</taxon>
        <taxon>Punica</taxon>
    </lineage>
</organism>
<dbReference type="EMBL" id="PGOL01033279">
    <property type="protein sequence ID" value="PKI26272.1"/>
    <property type="molecule type" value="Genomic_DNA"/>
</dbReference>
<gene>
    <name evidence="1" type="ORF">CRG98_049039</name>
</gene>